<dbReference type="Proteomes" id="UP000522864">
    <property type="component" value="Unassembled WGS sequence"/>
</dbReference>
<dbReference type="AlphaFoldDB" id="A0A7Y7WN59"/>
<organism evidence="1 2">
    <name type="scientific">Pseudomonas gingeri</name>
    <dbReference type="NCBI Taxonomy" id="117681"/>
    <lineage>
        <taxon>Bacteria</taxon>
        <taxon>Pseudomonadati</taxon>
        <taxon>Pseudomonadota</taxon>
        <taxon>Gammaproteobacteria</taxon>
        <taxon>Pseudomonadales</taxon>
        <taxon>Pseudomonadaceae</taxon>
        <taxon>Pseudomonas</taxon>
    </lineage>
</organism>
<evidence type="ECO:0000313" key="1">
    <source>
        <dbReference type="EMBL" id="NWB84145.1"/>
    </source>
</evidence>
<comment type="caution">
    <text evidence="1">The sequence shown here is derived from an EMBL/GenBank/DDBJ whole genome shotgun (WGS) entry which is preliminary data.</text>
</comment>
<sequence length="106" mass="10891">MAAGAAGGAWLAAQHYRPLLDTANSDLATARSARDNLLALTGEQNAALATMARDAKAREEVAALAAAKAREMAQGDYTAANRLLQERTGGDPAQAAASIIDQELGL</sequence>
<gene>
    <name evidence="1" type="ORF">HX830_04550</name>
</gene>
<protein>
    <submittedName>
        <fullName evidence="1">Uncharacterized protein</fullName>
    </submittedName>
</protein>
<accession>A0A7Y7WN59</accession>
<name>A0A7Y7WN59_9PSED</name>
<reference evidence="1 2" key="1">
    <citation type="submission" date="2020-04" db="EMBL/GenBank/DDBJ databases">
        <title>Molecular characterization of pseudomonads from Agaricus bisporus reveal novel blotch 2 pathogens in Western Europe.</title>
        <authorList>
            <person name="Taparia T."/>
            <person name="Krijger M."/>
            <person name="Haynes E."/>
            <person name="Elpinstone J.G."/>
            <person name="Noble R."/>
            <person name="Van Der Wolf J."/>
        </authorList>
    </citation>
    <scope>NUCLEOTIDE SEQUENCE [LARGE SCALE GENOMIC DNA]</scope>
    <source>
        <strain evidence="1 2">G9001</strain>
    </source>
</reference>
<proteinExistence type="predicted"/>
<evidence type="ECO:0000313" key="2">
    <source>
        <dbReference type="Proteomes" id="UP000522864"/>
    </source>
</evidence>
<dbReference type="EMBL" id="JACAQA010000003">
    <property type="protein sequence ID" value="NWB84145.1"/>
    <property type="molecule type" value="Genomic_DNA"/>
</dbReference>